<feature type="domain" description="PAS" evidence="15">
    <location>
        <begin position="297"/>
        <end position="371"/>
    </location>
</feature>
<dbReference type="Pfam" id="PF00512">
    <property type="entry name" value="HisKA"/>
    <property type="match status" value="1"/>
</dbReference>
<dbReference type="SMART" id="SM00388">
    <property type="entry name" value="HisKA"/>
    <property type="match status" value="1"/>
</dbReference>
<evidence type="ECO:0000256" key="11">
    <source>
        <dbReference type="PROSITE-ProRule" id="PRU00169"/>
    </source>
</evidence>
<comment type="similarity">
    <text evidence="2">In the N-terminal section; belongs to the phytochrome family.</text>
</comment>
<proteinExistence type="inferred from homology"/>
<dbReference type="RefSeq" id="WP_238721225.1">
    <property type="nucleotide sequence ID" value="NZ_JAHQCW010000009.1"/>
</dbReference>
<evidence type="ECO:0000256" key="8">
    <source>
        <dbReference type="ARBA" id="ARBA00023012"/>
    </source>
</evidence>
<evidence type="ECO:0000256" key="7">
    <source>
        <dbReference type="ARBA" id="ARBA00022777"/>
    </source>
</evidence>
<dbReference type="PROSITE" id="PS50110">
    <property type="entry name" value="RESPONSE_REGULATORY"/>
    <property type="match status" value="2"/>
</dbReference>
<feature type="domain" description="PAC" evidence="16">
    <location>
        <begin position="238"/>
        <end position="289"/>
    </location>
</feature>
<comment type="function">
    <text evidence="9">May play the central regulatory role in sporulation. It may be an element of the effector pathway responsible for the activation of sporulation genes in response to nutritional stress. Spo0A may act in concert with spo0H (a sigma factor) to control the expression of some genes that are critical to the sporulation process.</text>
</comment>
<keyword evidence="5 11" id="KW-0597">Phosphoprotein</keyword>
<dbReference type="InterPro" id="IPR032710">
    <property type="entry name" value="NTF2-like_dom_sf"/>
</dbReference>
<feature type="domain" description="Response regulatory" evidence="14">
    <location>
        <begin position="969"/>
        <end position="1090"/>
    </location>
</feature>
<dbReference type="SUPFAM" id="SSF52172">
    <property type="entry name" value="CheY-like"/>
    <property type="match status" value="2"/>
</dbReference>
<evidence type="ECO:0000259" key="13">
    <source>
        <dbReference type="PROSITE" id="PS50109"/>
    </source>
</evidence>
<evidence type="ECO:0000256" key="3">
    <source>
        <dbReference type="ARBA" id="ARBA00012438"/>
    </source>
</evidence>
<organism evidence="17 18">
    <name type="scientific">Diplocloster agilis</name>
    <dbReference type="NCBI Taxonomy" id="2850323"/>
    <lineage>
        <taxon>Bacteria</taxon>
        <taxon>Bacillati</taxon>
        <taxon>Bacillota</taxon>
        <taxon>Clostridia</taxon>
        <taxon>Lachnospirales</taxon>
        <taxon>Lachnospiraceae</taxon>
        <taxon>Diplocloster</taxon>
    </lineage>
</organism>
<evidence type="ECO:0000259" key="14">
    <source>
        <dbReference type="PROSITE" id="PS50110"/>
    </source>
</evidence>
<gene>
    <name evidence="17" type="ORF">KTH89_07320</name>
</gene>
<name>A0A949K427_9FIRM</name>
<keyword evidence="7" id="KW-0418">Kinase</keyword>
<dbReference type="PANTHER" id="PTHR43047:SF72">
    <property type="entry name" value="OSMOSENSING HISTIDINE PROTEIN KINASE SLN1"/>
    <property type="match status" value="1"/>
</dbReference>
<dbReference type="SMART" id="SM00387">
    <property type="entry name" value="HATPase_c"/>
    <property type="match status" value="1"/>
</dbReference>
<dbReference type="InterPro" id="IPR013655">
    <property type="entry name" value="PAS_fold_3"/>
</dbReference>
<dbReference type="InterPro" id="IPR000014">
    <property type="entry name" value="PAS"/>
</dbReference>
<dbReference type="Pfam" id="PF00072">
    <property type="entry name" value="Response_reg"/>
    <property type="match status" value="2"/>
</dbReference>
<dbReference type="Pfam" id="PF13426">
    <property type="entry name" value="PAS_9"/>
    <property type="match status" value="1"/>
</dbReference>
<comment type="catalytic activity">
    <reaction evidence="1">
        <text>ATP + protein L-histidine = ADP + protein N-phospho-L-histidine.</text>
        <dbReference type="EC" id="2.7.13.3"/>
    </reaction>
</comment>
<dbReference type="Proteomes" id="UP000712157">
    <property type="component" value="Unassembled WGS sequence"/>
</dbReference>
<dbReference type="InterPro" id="IPR005467">
    <property type="entry name" value="His_kinase_dom"/>
</dbReference>
<dbReference type="SMART" id="SM00448">
    <property type="entry name" value="REC"/>
    <property type="match status" value="2"/>
</dbReference>
<feature type="domain" description="Histidine kinase" evidence="13">
    <location>
        <begin position="586"/>
        <end position="809"/>
    </location>
</feature>
<evidence type="ECO:0000259" key="16">
    <source>
        <dbReference type="PROSITE" id="PS50113"/>
    </source>
</evidence>
<dbReference type="InterPro" id="IPR011006">
    <property type="entry name" value="CheY-like_superfamily"/>
</dbReference>
<dbReference type="GO" id="GO:0000155">
    <property type="term" value="F:phosphorelay sensor kinase activity"/>
    <property type="evidence" value="ECO:0007669"/>
    <property type="project" value="InterPro"/>
</dbReference>
<evidence type="ECO:0000256" key="6">
    <source>
        <dbReference type="ARBA" id="ARBA00022679"/>
    </source>
</evidence>
<dbReference type="CDD" id="cd00082">
    <property type="entry name" value="HisKA"/>
    <property type="match status" value="1"/>
</dbReference>
<dbReference type="CDD" id="cd00130">
    <property type="entry name" value="PAS"/>
    <property type="match status" value="2"/>
</dbReference>
<dbReference type="InterPro" id="IPR036890">
    <property type="entry name" value="HATPase_C_sf"/>
</dbReference>
<dbReference type="Pfam" id="PF02518">
    <property type="entry name" value="HATPase_c"/>
    <property type="match status" value="1"/>
</dbReference>
<evidence type="ECO:0000256" key="5">
    <source>
        <dbReference type="ARBA" id="ARBA00022553"/>
    </source>
</evidence>
<keyword evidence="8" id="KW-0902">Two-component regulatory system</keyword>
<protein>
    <recommendedName>
        <fullName evidence="10">Circadian input-output histidine kinase CikA</fullName>
        <ecNumber evidence="3">2.7.13.3</ecNumber>
    </recommendedName>
    <alternativeName>
        <fullName evidence="4">Stage 0 sporulation protein A homolog</fullName>
    </alternativeName>
</protein>
<evidence type="ECO:0000256" key="12">
    <source>
        <dbReference type="SAM" id="Coils"/>
    </source>
</evidence>
<dbReference type="SUPFAM" id="SSF55874">
    <property type="entry name" value="ATPase domain of HSP90 chaperone/DNA topoisomerase II/histidine kinase"/>
    <property type="match status" value="1"/>
</dbReference>
<evidence type="ECO:0000256" key="2">
    <source>
        <dbReference type="ARBA" id="ARBA00006402"/>
    </source>
</evidence>
<reference evidence="17" key="1">
    <citation type="submission" date="2021-06" db="EMBL/GenBank/DDBJ databases">
        <title>Description of novel taxa of the family Lachnospiraceae.</title>
        <authorList>
            <person name="Chaplin A.V."/>
            <person name="Sokolova S.R."/>
            <person name="Pikina A.P."/>
            <person name="Korzhanova M."/>
            <person name="Belova V."/>
            <person name="Korostin D."/>
            <person name="Efimov B.A."/>
        </authorList>
    </citation>
    <scope>NUCLEOTIDE SEQUENCE</scope>
    <source>
        <strain evidence="17">ASD5720</strain>
    </source>
</reference>
<dbReference type="AlphaFoldDB" id="A0A949K427"/>
<feature type="coiled-coil region" evidence="12">
    <location>
        <begin position="142"/>
        <end position="169"/>
    </location>
</feature>
<dbReference type="InterPro" id="IPR035965">
    <property type="entry name" value="PAS-like_dom_sf"/>
</dbReference>
<evidence type="ECO:0000256" key="1">
    <source>
        <dbReference type="ARBA" id="ARBA00000085"/>
    </source>
</evidence>
<dbReference type="GO" id="GO:0005886">
    <property type="term" value="C:plasma membrane"/>
    <property type="evidence" value="ECO:0007669"/>
    <property type="project" value="TreeGrafter"/>
</dbReference>
<evidence type="ECO:0000313" key="18">
    <source>
        <dbReference type="Proteomes" id="UP000712157"/>
    </source>
</evidence>
<dbReference type="InterPro" id="IPR003594">
    <property type="entry name" value="HATPase_dom"/>
</dbReference>
<keyword evidence="12" id="KW-0175">Coiled coil</keyword>
<dbReference type="InterPro" id="IPR001789">
    <property type="entry name" value="Sig_transdc_resp-reg_receiver"/>
</dbReference>
<dbReference type="CDD" id="cd16922">
    <property type="entry name" value="HATPase_EvgS-ArcB-TorS-like"/>
    <property type="match status" value="1"/>
</dbReference>
<keyword evidence="6" id="KW-0808">Transferase</keyword>
<dbReference type="PANTHER" id="PTHR43047">
    <property type="entry name" value="TWO-COMPONENT HISTIDINE PROTEIN KINASE"/>
    <property type="match status" value="1"/>
</dbReference>
<dbReference type="PROSITE" id="PS50109">
    <property type="entry name" value="HIS_KIN"/>
    <property type="match status" value="1"/>
</dbReference>
<dbReference type="SUPFAM" id="SSF47384">
    <property type="entry name" value="Homodimeric domain of signal transducing histidine kinase"/>
    <property type="match status" value="1"/>
</dbReference>
<dbReference type="Pfam" id="PF08447">
    <property type="entry name" value="PAS_3"/>
    <property type="match status" value="1"/>
</dbReference>
<dbReference type="InterPro" id="IPR001610">
    <property type="entry name" value="PAC"/>
</dbReference>
<sequence length="1092" mass="125325">MKLKEIQEVEELADKLLRMYFCENDVEFLISSFAPEIVWLGGGEYQKAEGRDNVARCFREGRGDLLRCRMWDAEYVTVPLGDSYYLCEGMSWVETVPELEARMKVHQRISFIFKKAGDTYQIVHIHNSLPFSAVREDELFPIQAAKETYEELQSMVEKKDRQIDLMLNQLPGGMQICYNDGVYGLKWLSESLSRMLGYDSMEECLESCRSCCAGFICEEDFAPMKKQVDESLAKDQTYSVEYRVLRKDKEPIWVLDQGKFLNDSDGEEVIYSFISDITKRKEQEFLIQKADEEVKRQAEFLTQLYDTVPCGILQFTTDPSHRTVYANRMTWEIYGYSREEYWEKFKSPFELVEKEDLDKTRKAVESLKLNGETISYNREGRRKDGSVCWINATVGRVINTDGLEVNQAVFVDITENKKLQLEKEQERLLENRSLRAAICTAYPVIMSVNLTQNTFDCFIEDNFIIRTVPNGNFDDLIAFTKNMVYASYKSDFADALSRQVLIQRFREGSQESYLEIRQMGDDGEYHWVSVHVIHVDNPFNDDVLAIVLLKVLDEQRAEQAKQEQLLRDALESAKAANHAKSDFLSRMSHDIRTPMNAIIGMSTIGQLKLHNPARVKDCFEKIDASSRYLLSLINDILDMSKIESGKMNISHEKFDFMQFMNEINTIIYPQAREQDLIYKVYHKEPLDRYYIGDALRLNQILVNLLSNALKFTPAGGEVTISIEEDRRTNGFAYLKFVVSDTGIGMSREFMQKIYHPFEQESRDFARNNVGSGLGLSIVYNLTQLMGGSIRVESEKGKGTTFRLELPFELTQDDEHAEEDRKTRELLKGMQILVVDDDPMIGEQAALILEDIGAVSKWVDSGKKAVEEVRHSLEDGKVYDIAMIDWLMPDMNGIETTREIRRLAGTETMIIIISAYDWSSIEDEARAAGASCFISKPLFESTICDTFLNLHVAPHEIKMEEQEFHLKGKKVLLVEDNELNLDIAKSLLEQKEIRVETAVNGALAVEAFRRSAPGDYMAILMDIRMPVMDGLEATRLIRQTARPDARTIPIIAMTANAFDDDKSKAQEAGISSYLVKPIDINQLYQELENLLLF</sequence>
<accession>A0A949K427</accession>
<evidence type="ECO:0000256" key="9">
    <source>
        <dbReference type="ARBA" id="ARBA00024867"/>
    </source>
</evidence>
<dbReference type="InterPro" id="IPR036097">
    <property type="entry name" value="HisK_dim/P_sf"/>
</dbReference>
<dbReference type="EMBL" id="JAHQCW010000009">
    <property type="protein sequence ID" value="MBU9736341.1"/>
    <property type="molecule type" value="Genomic_DNA"/>
</dbReference>
<comment type="caution">
    <text evidence="17">The sequence shown here is derived from an EMBL/GenBank/DDBJ whole genome shotgun (WGS) entry which is preliminary data.</text>
</comment>
<evidence type="ECO:0000259" key="15">
    <source>
        <dbReference type="PROSITE" id="PS50112"/>
    </source>
</evidence>
<dbReference type="SUPFAM" id="SSF55785">
    <property type="entry name" value="PYP-like sensor domain (PAS domain)"/>
    <property type="match status" value="2"/>
</dbReference>
<feature type="modified residue" description="4-aspartylphosphate" evidence="11">
    <location>
        <position position="1021"/>
    </location>
</feature>
<dbReference type="FunFam" id="3.30.565.10:FF:000010">
    <property type="entry name" value="Sensor histidine kinase RcsC"/>
    <property type="match status" value="1"/>
</dbReference>
<dbReference type="PROSITE" id="PS50112">
    <property type="entry name" value="PAS"/>
    <property type="match status" value="1"/>
</dbReference>
<dbReference type="NCBIfam" id="TIGR00229">
    <property type="entry name" value="sensory_box"/>
    <property type="match status" value="2"/>
</dbReference>
<dbReference type="SUPFAM" id="SSF54427">
    <property type="entry name" value="NTF2-like"/>
    <property type="match status" value="1"/>
</dbReference>
<keyword evidence="18" id="KW-1185">Reference proteome</keyword>
<evidence type="ECO:0000313" key="17">
    <source>
        <dbReference type="EMBL" id="MBU9736341.1"/>
    </source>
</evidence>
<dbReference type="Gene3D" id="3.40.50.2300">
    <property type="match status" value="2"/>
</dbReference>
<dbReference type="Gene3D" id="3.30.450.20">
    <property type="entry name" value="PAS domain"/>
    <property type="match status" value="2"/>
</dbReference>
<dbReference type="EC" id="2.7.13.3" evidence="3"/>
<dbReference type="Gene3D" id="1.10.287.130">
    <property type="match status" value="1"/>
</dbReference>
<dbReference type="SMART" id="SM00086">
    <property type="entry name" value="PAC"/>
    <property type="match status" value="3"/>
</dbReference>
<dbReference type="Gene3D" id="3.30.565.10">
    <property type="entry name" value="Histidine kinase-like ATPase, C-terminal domain"/>
    <property type="match status" value="1"/>
</dbReference>
<dbReference type="GO" id="GO:0009927">
    <property type="term" value="F:histidine phosphotransfer kinase activity"/>
    <property type="evidence" value="ECO:0007669"/>
    <property type="project" value="TreeGrafter"/>
</dbReference>
<dbReference type="PROSITE" id="PS50113">
    <property type="entry name" value="PAC"/>
    <property type="match status" value="1"/>
</dbReference>
<dbReference type="InterPro" id="IPR004358">
    <property type="entry name" value="Sig_transdc_His_kin-like_C"/>
</dbReference>
<dbReference type="InterPro" id="IPR000700">
    <property type="entry name" value="PAS-assoc_C"/>
</dbReference>
<evidence type="ECO:0000256" key="4">
    <source>
        <dbReference type="ARBA" id="ARBA00018672"/>
    </source>
</evidence>
<dbReference type="PRINTS" id="PR00344">
    <property type="entry name" value="BCTRLSENSOR"/>
</dbReference>
<dbReference type="Gene3D" id="3.10.450.50">
    <property type="match status" value="1"/>
</dbReference>
<feature type="modified residue" description="4-aspartylphosphate" evidence="11">
    <location>
        <position position="884"/>
    </location>
</feature>
<dbReference type="InterPro" id="IPR003661">
    <property type="entry name" value="HisK_dim/P_dom"/>
</dbReference>
<dbReference type="CDD" id="cd17546">
    <property type="entry name" value="REC_hyHK_CKI1_RcsC-like"/>
    <property type="match status" value="2"/>
</dbReference>
<feature type="domain" description="Response regulatory" evidence="14">
    <location>
        <begin position="830"/>
        <end position="950"/>
    </location>
</feature>
<evidence type="ECO:0000256" key="10">
    <source>
        <dbReference type="ARBA" id="ARBA00074306"/>
    </source>
</evidence>